<feature type="region of interest" description="Disordered" evidence="1">
    <location>
        <begin position="193"/>
        <end position="221"/>
    </location>
</feature>
<evidence type="ECO:0000256" key="1">
    <source>
        <dbReference type="SAM" id="MobiDB-lite"/>
    </source>
</evidence>
<organism evidence="2 3">
    <name type="scientific">Gossypium barbadense</name>
    <name type="common">Sea Island cotton</name>
    <name type="synonym">Hibiscus barbadensis</name>
    <dbReference type="NCBI Taxonomy" id="3634"/>
    <lineage>
        <taxon>Eukaryota</taxon>
        <taxon>Viridiplantae</taxon>
        <taxon>Streptophyta</taxon>
        <taxon>Embryophyta</taxon>
        <taxon>Tracheophyta</taxon>
        <taxon>Spermatophyta</taxon>
        <taxon>Magnoliopsida</taxon>
        <taxon>eudicotyledons</taxon>
        <taxon>Gunneridae</taxon>
        <taxon>Pentapetalae</taxon>
        <taxon>rosids</taxon>
        <taxon>malvids</taxon>
        <taxon>Malvales</taxon>
        <taxon>Malvaceae</taxon>
        <taxon>Malvoideae</taxon>
        <taxon>Gossypium</taxon>
    </lineage>
</organism>
<sequence>MVEIEKLARACETPVSNTYGRTYQINTGVGLVCTGLGEANEARHGRVTRPWAPTPPRYHVVFTRKENHRTYFEEVEGSVIFRGSNHENSHPLLPTYLELTMELCSMFHLQTVMTNYDDPGTYLHAILAHTITGRQESTGIVNIHDAYFLWCMSYEHVIDLAYFIALVIQHQTERHRKGLSPLAPMLLGGSYEDIPDDVPPQHEDRPTQKPPPAHLVHAESGGLDSLLGAKLGKLKT</sequence>
<gene>
    <name evidence="2" type="ORF">GOBAR_AA06002</name>
</gene>
<dbReference type="EMBL" id="KZ663241">
    <property type="protein sequence ID" value="PPS14579.1"/>
    <property type="molecule type" value="Genomic_DNA"/>
</dbReference>
<name>A0A2P5YG61_GOSBA</name>
<reference evidence="2 3" key="1">
    <citation type="submission" date="2015-01" db="EMBL/GenBank/DDBJ databases">
        <title>Genome of allotetraploid Gossypium barbadense reveals genomic plasticity and fiber elongation in cotton evolution.</title>
        <authorList>
            <person name="Chen X."/>
            <person name="Liu X."/>
            <person name="Zhao B."/>
            <person name="Zheng H."/>
            <person name="Hu Y."/>
            <person name="Lu G."/>
            <person name="Yang C."/>
            <person name="Chen J."/>
            <person name="Shan C."/>
            <person name="Zhang L."/>
            <person name="Zhou Y."/>
            <person name="Wang L."/>
            <person name="Guo W."/>
            <person name="Bai Y."/>
            <person name="Ruan J."/>
            <person name="Shangguan X."/>
            <person name="Mao Y."/>
            <person name="Jiang J."/>
            <person name="Zhu Y."/>
            <person name="Lei J."/>
            <person name="Kang H."/>
            <person name="Chen S."/>
            <person name="He X."/>
            <person name="Wang R."/>
            <person name="Wang Y."/>
            <person name="Chen J."/>
            <person name="Wang L."/>
            <person name="Yu S."/>
            <person name="Wang B."/>
            <person name="Wei J."/>
            <person name="Song S."/>
            <person name="Lu X."/>
            <person name="Gao Z."/>
            <person name="Gu W."/>
            <person name="Deng X."/>
            <person name="Ma D."/>
            <person name="Wang S."/>
            <person name="Liang W."/>
            <person name="Fang L."/>
            <person name="Cai C."/>
            <person name="Zhu X."/>
            <person name="Zhou B."/>
            <person name="Zhang Y."/>
            <person name="Chen Z."/>
            <person name="Xu S."/>
            <person name="Zhu R."/>
            <person name="Wang S."/>
            <person name="Zhang T."/>
            <person name="Zhao G."/>
        </authorList>
    </citation>
    <scope>NUCLEOTIDE SEQUENCE [LARGE SCALE GENOMIC DNA]</scope>
    <source>
        <strain evidence="3">cv. Xinhai21</strain>
        <tissue evidence="2">Leaf</tissue>
    </source>
</reference>
<protein>
    <submittedName>
        <fullName evidence="2">Uncharacterized protein</fullName>
    </submittedName>
</protein>
<dbReference type="Proteomes" id="UP000239757">
    <property type="component" value="Unassembled WGS sequence"/>
</dbReference>
<evidence type="ECO:0000313" key="2">
    <source>
        <dbReference type="EMBL" id="PPS14579.1"/>
    </source>
</evidence>
<dbReference type="AlphaFoldDB" id="A0A2P5YG61"/>
<accession>A0A2P5YG61</accession>
<proteinExistence type="predicted"/>
<evidence type="ECO:0000313" key="3">
    <source>
        <dbReference type="Proteomes" id="UP000239757"/>
    </source>
</evidence>